<dbReference type="GO" id="GO:0003712">
    <property type="term" value="F:transcription coregulator activity"/>
    <property type="evidence" value="ECO:0007669"/>
    <property type="project" value="TreeGrafter"/>
</dbReference>
<dbReference type="InterPro" id="IPR021429">
    <property type="entry name" value="Mediator_Med24"/>
</dbReference>
<dbReference type="GO" id="GO:0060261">
    <property type="term" value="P:positive regulation of transcription initiation by RNA polymerase II"/>
    <property type="evidence" value="ECO:0007669"/>
    <property type="project" value="TreeGrafter"/>
</dbReference>
<accession>A0A8J2PZS7</accession>
<keyword evidence="4" id="KW-0805">Transcription regulation</keyword>
<organism evidence="9 10">
    <name type="scientific">Allacma fusca</name>
    <dbReference type="NCBI Taxonomy" id="39272"/>
    <lineage>
        <taxon>Eukaryota</taxon>
        <taxon>Metazoa</taxon>
        <taxon>Ecdysozoa</taxon>
        <taxon>Arthropoda</taxon>
        <taxon>Hexapoda</taxon>
        <taxon>Collembola</taxon>
        <taxon>Symphypleona</taxon>
        <taxon>Sminthuridae</taxon>
        <taxon>Allacma</taxon>
    </lineage>
</organism>
<evidence type="ECO:0000313" key="10">
    <source>
        <dbReference type="Proteomes" id="UP000708208"/>
    </source>
</evidence>
<evidence type="ECO:0000256" key="7">
    <source>
        <dbReference type="ARBA" id="ARBA00023242"/>
    </source>
</evidence>
<evidence type="ECO:0000313" key="9">
    <source>
        <dbReference type="EMBL" id="CAG7834597.1"/>
    </source>
</evidence>
<dbReference type="PANTHER" id="PTHR12898">
    <property type="entry name" value="MEDIATOR OF RNA POLYMERASE II TRANSCRIPTION SUBUNIT 24"/>
    <property type="match status" value="1"/>
</dbReference>
<comment type="caution">
    <text evidence="9">The sequence shown here is derived from an EMBL/GenBank/DDBJ whole genome shotgun (WGS) entry which is preliminary data.</text>
</comment>
<evidence type="ECO:0000256" key="3">
    <source>
        <dbReference type="ARBA" id="ARBA00019693"/>
    </source>
</evidence>
<dbReference type="GO" id="GO:0016592">
    <property type="term" value="C:mediator complex"/>
    <property type="evidence" value="ECO:0007669"/>
    <property type="project" value="InterPro"/>
</dbReference>
<dbReference type="AlphaFoldDB" id="A0A8J2PZS7"/>
<protein>
    <recommendedName>
        <fullName evidence="3">Mediator of RNA polymerase II transcription subunit 24</fullName>
    </recommendedName>
    <alternativeName>
        <fullName evidence="8">Mediator complex subunit 24</fullName>
    </alternativeName>
</protein>
<evidence type="ECO:0000256" key="4">
    <source>
        <dbReference type="ARBA" id="ARBA00023015"/>
    </source>
</evidence>
<dbReference type="EMBL" id="CAJVCH010570298">
    <property type="protein sequence ID" value="CAG7834597.1"/>
    <property type="molecule type" value="Genomic_DNA"/>
</dbReference>
<dbReference type="PANTHER" id="PTHR12898:SF1">
    <property type="entry name" value="MEDIATOR OF RNA POLYMERASE II TRANSCRIPTION SUBUNIT 24"/>
    <property type="match status" value="1"/>
</dbReference>
<dbReference type="Pfam" id="PF11277">
    <property type="entry name" value="Med24_N"/>
    <property type="match status" value="1"/>
</dbReference>
<keyword evidence="6" id="KW-0804">Transcription</keyword>
<evidence type="ECO:0000256" key="8">
    <source>
        <dbReference type="ARBA" id="ARBA00031960"/>
    </source>
</evidence>
<dbReference type="Proteomes" id="UP000708208">
    <property type="component" value="Unassembled WGS sequence"/>
</dbReference>
<evidence type="ECO:0000256" key="1">
    <source>
        <dbReference type="ARBA" id="ARBA00004123"/>
    </source>
</evidence>
<evidence type="ECO:0000256" key="2">
    <source>
        <dbReference type="ARBA" id="ARBA00007864"/>
    </source>
</evidence>
<keyword evidence="5" id="KW-0010">Activator</keyword>
<proteinExistence type="inferred from homology"/>
<keyword evidence="10" id="KW-1185">Reference proteome</keyword>
<keyword evidence="7" id="KW-0539">Nucleus</keyword>
<reference evidence="9" key="1">
    <citation type="submission" date="2021-06" db="EMBL/GenBank/DDBJ databases">
        <authorList>
            <person name="Hodson N. C."/>
            <person name="Mongue J. A."/>
            <person name="Jaron S. K."/>
        </authorList>
    </citation>
    <scope>NUCLEOTIDE SEQUENCE</scope>
</reference>
<name>A0A8J2PZS7_9HEXA</name>
<evidence type="ECO:0000256" key="5">
    <source>
        <dbReference type="ARBA" id="ARBA00023159"/>
    </source>
</evidence>
<sequence length="966" mass="108116">MVLFGVSSTEQPKVPVSRESRTKNIIIKAWRERWTDVQWGIHVRSLMENDADASFIADCLLQQALTGPGPNSLVLSYLLHSFYSQIISSAAVLKSISLYDGYHKPFCIGSLLDLIDNIKERLVVSDHEDTEECLQLAISIEAVIHWLLACMYSSLENLSDLAASEEPVEEEDSKIVTKSRKLIEFFFGDPYLRALLHIAIVEDPESYDKIKRMCAEVAKFAGGSNAEDIAKVLLHIDQLKNFREENVDKGSSVMTEPMDGLQMMPINGSIHAILMTAALLRSCKDLHTIVTDLLIVKQLKSLKESELYCEIAHSSMLGLVDAIGKEQELKFIGFTFLQLPVIFRGLRERLNGNDDLVDGLNLFVTNESVLDIVDAKLHCSALDLLLTSLHKIGLITEGQKLGLLAKKGTSNLTQKSNSSNAVLILKAESTLSSVLKTFDGDFVKNQEAILGVMCDMLGKNFELILAAASTTGALQQVTSRLIKLNQFSRQVKGEGTNASTSRAMIFDISFLMLCHTVQTYGAQSLESTEPDCFFEEWYQNCMVEENTAKNPDGIIARCDQSKVDVLLNQYLQGDTELKTSLVFWHEVCTNAVGVVQNLLLAWENGAVSFADVKKILDVFRSRICALPVCISAWLCAYIQVMPEEQCGKARYILDHFKNPMVAEESQEYFKERCAMMSGIISKMMKCIHPSTTKSSQNWCITESKPASELLEGCWKSMASRGLVDMETTLNLKNLMEMSGHAHFIQFIIQEMFQLQYTLNLMQWCDCSYGVLQMDLKNCTEALISHVLPSVIRFSMGSQYFVEPQLMALVTLSVDCILSYYLQGKSNAKIKPEPMDIDEGEPSAKRRKLFFSNTNSKSEINGGVPLDVLLKDLYDEFENIVCNKYESSPQVVFILRFLQQMCSKSPDLSLLHSTSNKLINRLMSLLHEEISSTLLLGLYNMSDKTGRKNCAQAICNLKSLQQGDDTT</sequence>
<evidence type="ECO:0000256" key="6">
    <source>
        <dbReference type="ARBA" id="ARBA00023163"/>
    </source>
</evidence>
<comment type="subcellular location">
    <subcellularLocation>
        <location evidence="1">Nucleus</location>
    </subcellularLocation>
</comment>
<dbReference type="OrthoDB" id="21216at2759"/>
<gene>
    <name evidence="9" type="ORF">AFUS01_LOCUS44086</name>
</gene>
<comment type="similarity">
    <text evidence="2">Belongs to the Mediator complex subunit 24 family.</text>
</comment>